<proteinExistence type="predicted"/>
<accession>A0A078AZV1</accession>
<sequence length="69" mass="7833">MVIPANVVVTIYKNNYQTGESMVLEGPKEVSFEGSQLKQWNDNIESMVIKRADDFQKAAGEVDKIRGEW</sequence>
<protein>
    <submittedName>
        <fullName evidence="1">Uncharacterized protein</fullName>
    </submittedName>
</protein>
<dbReference type="EMBL" id="CCKQ01015785">
    <property type="protein sequence ID" value="CDW87621.1"/>
    <property type="molecule type" value="Genomic_DNA"/>
</dbReference>
<dbReference type="InParanoid" id="A0A078AZV1"/>
<dbReference type="Gene3D" id="2.60.20.10">
    <property type="entry name" value="Crystallins"/>
    <property type="match status" value="1"/>
</dbReference>
<reference evidence="1 2" key="1">
    <citation type="submission" date="2014-06" db="EMBL/GenBank/DDBJ databases">
        <authorList>
            <person name="Swart Estienne"/>
        </authorList>
    </citation>
    <scope>NUCLEOTIDE SEQUENCE [LARGE SCALE GENOMIC DNA]</scope>
    <source>
        <strain evidence="1 2">130c</strain>
    </source>
</reference>
<name>A0A078AZV1_STYLE</name>
<dbReference type="Proteomes" id="UP000039865">
    <property type="component" value="Unassembled WGS sequence"/>
</dbReference>
<evidence type="ECO:0000313" key="1">
    <source>
        <dbReference type="EMBL" id="CDW87621.1"/>
    </source>
</evidence>
<dbReference type="AlphaFoldDB" id="A0A078AZV1"/>
<evidence type="ECO:0000313" key="2">
    <source>
        <dbReference type="Proteomes" id="UP000039865"/>
    </source>
</evidence>
<organism evidence="1 2">
    <name type="scientific">Stylonychia lemnae</name>
    <name type="common">Ciliate</name>
    <dbReference type="NCBI Taxonomy" id="5949"/>
    <lineage>
        <taxon>Eukaryota</taxon>
        <taxon>Sar</taxon>
        <taxon>Alveolata</taxon>
        <taxon>Ciliophora</taxon>
        <taxon>Intramacronucleata</taxon>
        <taxon>Spirotrichea</taxon>
        <taxon>Stichotrichia</taxon>
        <taxon>Sporadotrichida</taxon>
        <taxon>Oxytrichidae</taxon>
        <taxon>Stylonychinae</taxon>
        <taxon>Stylonychia</taxon>
    </lineage>
</organism>
<keyword evidence="2" id="KW-1185">Reference proteome</keyword>
<gene>
    <name evidence="1" type="primary">Contig2059.g2223</name>
    <name evidence="1" type="ORF">STYLEM_16731</name>
</gene>